<keyword evidence="2" id="KW-1185">Reference proteome</keyword>
<reference evidence="1 2" key="1">
    <citation type="submission" date="2013-03" db="EMBL/GenBank/DDBJ databases">
        <authorList>
            <person name="Warren W."/>
            <person name="Wilson R.K."/>
        </authorList>
    </citation>
    <scope>NUCLEOTIDE SEQUENCE</scope>
</reference>
<dbReference type="AlphaFoldDB" id="A0A7N9D7Y2"/>
<dbReference type="GeneTree" id="ENSGT00940000167556"/>
<evidence type="ECO:0000313" key="1">
    <source>
        <dbReference type="Ensembl" id="ENSMFAP00000061695.1"/>
    </source>
</evidence>
<organism evidence="1 2">
    <name type="scientific">Macaca fascicularis</name>
    <name type="common">Crab-eating macaque</name>
    <name type="synonym">Cynomolgus monkey</name>
    <dbReference type="NCBI Taxonomy" id="9541"/>
    <lineage>
        <taxon>Eukaryota</taxon>
        <taxon>Metazoa</taxon>
        <taxon>Chordata</taxon>
        <taxon>Craniata</taxon>
        <taxon>Vertebrata</taxon>
        <taxon>Euteleostomi</taxon>
        <taxon>Mammalia</taxon>
        <taxon>Eutheria</taxon>
        <taxon>Euarchontoglires</taxon>
        <taxon>Primates</taxon>
        <taxon>Haplorrhini</taxon>
        <taxon>Catarrhini</taxon>
        <taxon>Cercopithecidae</taxon>
        <taxon>Cercopithecinae</taxon>
        <taxon>Macaca</taxon>
    </lineage>
</organism>
<dbReference type="PANTHER" id="PTHR12138">
    <property type="entry name" value="PRIMATE-EXPANDED PROTEIN FAMILY"/>
    <property type="match status" value="1"/>
</dbReference>
<name>A0A7N9D7Y2_MACFA</name>
<dbReference type="PRINTS" id="PR02045">
    <property type="entry name" value="F138DOMAIN"/>
</dbReference>
<dbReference type="Ensembl" id="ENSMFAT00000074130.1">
    <property type="protein sequence ID" value="ENSMFAP00000061695.1"/>
    <property type="gene ID" value="ENSMFAG00000058070.1"/>
</dbReference>
<dbReference type="Proteomes" id="UP000233100">
    <property type="component" value="Chromosome 15"/>
</dbReference>
<dbReference type="PANTHER" id="PTHR12138:SF162">
    <property type="entry name" value="CHROMOSOME UNDETERMINED SCAFFOLD_275, WHOLE GENOME SHOTGUN SEQUENCE"/>
    <property type="match status" value="1"/>
</dbReference>
<sequence length="177" mass="19583">MPSLIFNCFFETESRSVTQAGVQWRDLSSLQPLPPGLSNFCALVSKVAGIIGMCRHVQLIFVFLVETRFHHVGQAGLKLLALSDLLTSASQSIGITGMSHCVQPCTYCFLRSHSAALQEGHLREFQVISVTLGSLFPSLFICQNLCLNFGWEFTRCLGKRELGLPVFWKTLICAVSL</sequence>
<evidence type="ECO:0000313" key="2">
    <source>
        <dbReference type="Proteomes" id="UP000233100"/>
    </source>
</evidence>
<accession>A0A7N9D7Y2</accession>
<reference evidence="1" key="3">
    <citation type="submission" date="2025-09" db="UniProtKB">
        <authorList>
            <consortium name="Ensembl"/>
        </authorList>
    </citation>
    <scope>IDENTIFICATION</scope>
</reference>
<reference evidence="1" key="2">
    <citation type="submission" date="2025-08" db="UniProtKB">
        <authorList>
            <consortium name="Ensembl"/>
        </authorList>
    </citation>
    <scope>IDENTIFICATION</scope>
</reference>
<proteinExistence type="predicted"/>
<protein>
    <submittedName>
        <fullName evidence="1">Uncharacterized protein</fullName>
    </submittedName>
</protein>